<comment type="caution">
    <text evidence="1">The sequence shown here is derived from an EMBL/GenBank/DDBJ whole genome shotgun (WGS) entry which is preliminary data.</text>
</comment>
<evidence type="ECO:0000313" key="1">
    <source>
        <dbReference type="EMBL" id="KAK8584078.1"/>
    </source>
</evidence>
<keyword evidence="2" id="KW-1185">Reference proteome</keyword>
<evidence type="ECO:0000313" key="2">
    <source>
        <dbReference type="Proteomes" id="UP001472677"/>
    </source>
</evidence>
<accession>A0ABR2FPT5</accession>
<proteinExistence type="predicted"/>
<dbReference type="EMBL" id="JBBPBM010000005">
    <property type="protein sequence ID" value="KAK8584078.1"/>
    <property type="molecule type" value="Genomic_DNA"/>
</dbReference>
<sequence>MQSLTGLLVDTLEGSEDSELAAACAAGIAIPGRGLCMARSVAYVGLRVNLCGWHRSPWLHFRLWPILVLLVHAGVALWRKLGSYVSALCNDGLH</sequence>
<name>A0ABR2FPT5_9ROSI</name>
<organism evidence="1 2">
    <name type="scientific">Hibiscus sabdariffa</name>
    <name type="common">roselle</name>
    <dbReference type="NCBI Taxonomy" id="183260"/>
    <lineage>
        <taxon>Eukaryota</taxon>
        <taxon>Viridiplantae</taxon>
        <taxon>Streptophyta</taxon>
        <taxon>Embryophyta</taxon>
        <taxon>Tracheophyta</taxon>
        <taxon>Spermatophyta</taxon>
        <taxon>Magnoliopsida</taxon>
        <taxon>eudicotyledons</taxon>
        <taxon>Gunneridae</taxon>
        <taxon>Pentapetalae</taxon>
        <taxon>rosids</taxon>
        <taxon>malvids</taxon>
        <taxon>Malvales</taxon>
        <taxon>Malvaceae</taxon>
        <taxon>Malvoideae</taxon>
        <taxon>Hibiscus</taxon>
    </lineage>
</organism>
<dbReference type="Proteomes" id="UP001472677">
    <property type="component" value="Unassembled WGS sequence"/>
</dbReference>
<protein>
    <submittedName>
        <fullName evidence="1">Uncharacterized protein</fullName>
    </submittedName>
</protein>
<gene>
    <name evidence="1" type="ORF">V6N12_068328</name>
</gene>
<reference evidence="1 2" key="1">
    <citation type="journal article" date="2024" name="G3 (Bethesda)">
        <title>Genome assembly of Hibiscus sabdariffa L. provides insights into metabolisms of medicinal natural products.</title>
        <authorList>
            <person name="Kim T."/>
        </authorList>
    </citation>
    <scope>NUCLEOTIDE SEQUENCE [LARGE SCALE GENOMIC DNA]</scope>
    <source>
        <strain evidence="1">TK-2024</strain>
        <tissue evidence="1">Old leaves</tissue>
    </source>
</reference>